<dbReference type="EMBL" id="AB971193">
    <property type="protein sequence ID" value="BAR64259.1"/>
    <property type="molecule type" value="Genomic_DNA"/>
</dbReference>
<gene>
    <name evidence="9" type="primary">ELI025</name>
</gene>
<evidence type="ECO:0000256" key="3">
    <source>
        <dbReference type="ARBA" id="ARBA00022525"/>
    </source>
</evidence>
<keyword evidence="3 6" id="KW-0964">Secreted</keyword>
<evidence type="ECO:0000256" key="6">
    <source>
        <dbReference type="RuleBase" id="RU368111"/>
    </source>
</evidence>
<feature type="chain" id="PRO_5014511828" description="Elicitin" evidence="7">
    <location>
        <begin position="21"/>
        <end position="112"/>
    </location>
</feature>
<dbReference type="OrthoDB" id="154450at2759"/>
<evidence type="ECO:0000313" key="10">
    <source>
        <dbReference type="EMBL" id="BAR64259.1"/>
    </source>
</evidence>
<comment type="subcellular location">
    <subcellularLocation>
        <location evidence="1 6">Secreted</location>
    </subcellularLocation>
</comment>
<dbReference type="EMBL" id="AB971192">
    <property type="protein sequence ID" value="BAR64258.1"/>
    <property type="molecule type" value="Genomic_DNA"/>
</dbReference>
<dbReference type="SUPFAM" id="SSF48647">
    <property type="entry name" value="Fungal elicitin"/>
    <property type="match status" value="1"/>
</dbReference>
<reference evidence="9" key="1">
    <citation type="journal article" date="2015" name="PLoS ONE">
        <title>The Elicitin-Like Glycoprotein, ELI025, Is Secreted by the Pathogenic Oomycete Pythium insidiosum and Evades Host Antibody Responses.</title>
        <authorList>
            <person name="Lerksuthirat T."/>
            <person name="Lohnoo T."/>
            <person name="Inkomlue R."/>
            <person name="Rujirawat T."/>
            <person name="Yingyong W."/>
            <person name="Khositnithikul R."/>
            <person name="Phaonakrop N."/>
            <person name="Roytrakul S."/>
            <person name="Sullivan T.D."/>
            <person name="Krajaejun T."/>
        </authorList>
    </citation>
    <scope>NUCLEOTIDE SEQUENCE</scope>
    <source>
        <strain evidence="10">Pi11</strain>
        <strain evidence="9">Pi20</strain>
        <strain evidence="8">Pi35</strain>
    </source>
</reference>
<accession>A0A0E4BYN6</accession>
<dbReference type="VEuPathDB" id="FungiDB:PINS_014322"/>
<evidence type="ECO:0000256" key="5">
    <source>
        <dbReference type="ARBA" id="ARBA00023157"/>
    </source>
</evidence>
<name>A0A0E4BYN6_PYTIN</name>
<feature type="signal peptide" evidence="7">
    <location>
        <begin position="1"/>
        <end position="20"/>
    </location>
</feature>
<dbReference type="GO" id="GO:0052040">
    <property type="term" value="P:symbiont-mediated perturbation of host programmed cell death"/>
    <property type="evidence" value="ECO:0007669"/>
    <property type="project" value="UniProtKB-UniRule"/>
</dbReference>
<dbReference type="Pfam" id="PF00964">
    <property type="entry name" value="Elicitin"/>
    <property type="match status" value="1"/>
</dbReference>
<organism evidence="9">
    <name type="scientific">Pythium insidiosum</name>
    <name type="common">Pythiosis disease agent</name>
    <dbReference type="NCBI Taxonomy" id="114742"/>
    <lineage>
        <taxon>Eukaryota</taxon>
        <taxon>Sar</taxon>
        <taxon>Stramenopiles</taxon>
        <taxon>Oomycota</taxon>
        <taxon>Peronosporomycetes</taxon>
        <taxon>Pythiales</taxon>
        <taxon>Pythiaceae</taxon>
        <taxon>Pythium</taxon>
    </lineage>
</organism>
<comment type="function">
    <text evidence="6">Induces local and distal defense responses (incompatible hypersensitive reaction) in plants from the solanaceae and cruciferae families. Elicits leaf necrosis and causes the accumulation of pathogenesis-related proteins. Might interact with the lipidic molecules of the plasma membrane.</text>
</comment>
<dbReference type="AlphaFoldDB" id="A0A0E4BYN6"/>
<dbReference type="Gene3D" id="1.10.239.10">
    <property type="entry name" value="Elicitin domain"/>
    <property type="match status" value="1"/>
</dbReference>
<dbReference type="GO" id="GO:0005576">
    <property type="term" value="C:extracellular region"/>
    <property type="evidence" value="ECO:0007669"/>
    <property type="project" value="UniProtKB-SubCell"/>
</dbReference>
<keyword evidence="7" id="KW-0732">Signal</keyword>
<evidence type="ECO:0000256" key="1">
    <source>
        <dbReference type="ARBA" id="ARBA00004613"/>
    </source>
</evidence>
<comment type="similarity">
    <text evidence="2 6">Belongs to the elicitin family.</text>
</comment>
<keyword evidence="5 6" id="KW-1015">Disulfide bond</keyword>
<dbReference type="EMBL" id="AB971191">
    <property type="protein sequence ID" value="BAR64257.1"/>
    <property type="molecule type" value="Genomic_DNA"/>
</dbReference>
<evidence type="ECO:0000256" key="7">
    <source>
        <dbReference type="SAM" id="SignalP"/>
    </source>
</evidence>
<dbReference type="InterPro" id="IPR002200">
    <property type="entry name" value="Elicitin"/>
</dbReference>
<dbReference type="InterPro" id="IPR036470">
    <property type="entry name" value="Elicitin_sf"/>
</dbReference>
<evidence type="ECO:0000256" key="4">
    <source>
        <dbReference type="ARBA" id="ARBA00022978"/>
    </source>
</evidence>
<evidence type="ECO:0000256" key="2">
    <source>
        <dbReference type="ARBA" id="ARBA00009544"/>
    </source>
</evidence>
<dbReference type="SMART" id="SM01187">
    <property type="entry name" value="Elicitin"/>
    <property type="match status" value="1"/>
</dbReference>
<proteinExistence type="inferred from homology"/>
<dbReference type="PRINTS" id="PR00948">
    <property type="entry name" value="ELICITIN"/>
</dbReference>
<sequence length="112" mass="11936">MKFATVATIAVACVASLASAYNETKPCELADYFKLAPLATNPNLQPCQTASGWTMLPPSGYPTPAQLEIICKNQQCLALLDAVKATNPSDCVLVFNDVRLNVKKVAETSCKA</sequence>
<evidence type="ECO:0000313" key="8">
    <source>
        <dbReference type="EMBL" id="BAR64257.1"/>
    </source>
</evidence>
<protein>
    <recommendedName>
        <fullName evidence="6">Elicitin</fullName>
    </recommendedName>
</protein>
<keyword evidence="4 6" id="KW-0928">Hypersensitive response elicitation</keyword>
<evidence type="ECO:0000313" key="9">
    <source>
        <dbReference type="EMBL" id="BAR64258.1"/>
    </source>
</evidence>